<comment type="caution">
    <text evidence="3">The sequence shown here is derived from an EMBL/GenBank/DDBJ whole genome shotgun (WGS) entry which is preliminary data.</text>
</comment>
<dbReference type="PANTHER" id="PTHR37313:SF1">
    <property type="entry name" value="UPF0749 PROTEIN RV1823"/>
    <property type="match status" value="1"/>
</dbReference>
<feature type="compositionally biased region" description="Pro residues" evidence="2">
    <location>
        <begin position="12"/>
        <end position="26"/>
    </location>
</feature>
<sequence length="341" mass="35698">MHAEQSDTPEGGVPPQPEQPESTPPPARRERPTTPHGETPYSPMSLLRALTSNPLDVEALRGTEDGHEDEAPADTRLTRTLTVAAAVVLGFGVAISVTNLREAAAPENSPRAQLQQRVLESRTHADELETHREETTEKIAALQEQVLENGDTGAAERVAAYEQATGAVPMSGPGVVLSLTDSAPLPADPGTTGGAVNRVTDGDLQIAVNGLWAAGAEAVSINGQRITSTSAIRRAGDAVLVDFRPLSPPYQITALGDGEALRAAVDDSETGTYLNQLASRFGIRQSWEAGEELTVPARTTATLREASGVQAERGAVPTDEPTAEGSGTDEPPTNDPEGDNS</sequence>
<feature type="region of interest" description="Disordered" evidence="2">
    <location>
        <begin position="1"/>
        <end position="44"/>
    </location>
</feature>
<name>A0A022KZ35_9MICO</name>
<evidence type="ECO:0000313" key="4">
    <source>
        <dbReference type="Proteomes" id="UP000019754"/>
    </source>
</evidence>
<dbReference type="EMBL" id="AORC01000004">
    <property type="protein sequence ID" value="EYT50514.1"/>
    <property type="molecule type" value="Genomic_DNA"/>
</dbReference>
<accession>A0A022KZ35</accession>
<dbReference type="STRING" id="1249481.D641_0104410"/>
<dbReference type="AlphaFoldDB" id="A0A022KZ35"/>
<dbReference type="RefSeq" id="WP_017822594.1">
    <property type="nucleotide sequence ID" value="NZ_AORC01000004.1"/>
</dbReference>
<feature type="region of interest" description="Disordered" evidence="2">
    <location>
        <begin position="298"/>
        <end position="341"/>
    </location>
</feature>
<protein>
    <submittedName>
        <fullName evidence="3">Membrane protein</fullName>
    </submittedName>
</protein>
<gene>
    <name evidence="3" type="ORF">D641_0104410</name>
</gene>
<dbReference type="Pfam" id="PF05949">
    <property type="entry name" value="DUF881"/>
    <property type="match status" value="1"/>
</dbReference>
<dbReference type="Proteomes" id="UP000019754">
    <property type="component" value="Unassembled WGS sequence"/>
</dbReference>
<evidence type="ECO:0000313" key="3">
    <source>
        <dbReference type="EMBL" id="EYT50514.1"/>
    </source>
</evidence>
<keyword evidence="4" id="KW-1185">Reference proteome</keyword>
<comment type="similarity">
    <text evidence="1">Belongs to the UPF0749 family.</text>
</comment>
<evidence type="ECO:0000256" key="2">
    <source>
        <dbReference type="SAM" id="MobiDB-lite"/>
    </source>
</evidence>
<dbReference type="PANTHER" id="PTHR37313">
    <property type="entry name" value="UPF0749 PROTEIN RV1825"/>
    <property type="match status" value="1"/>
</dbReference>
<dbReference type="Gene3D" id="3.30.70.1880">
    <property type="entry name" value="Protein of unknown function DUF881"/>
    <property type="match status" value="1"/>
</dbReference>
<reference evidence="3 4" key="1">
    <citation type="journal article" date="2013" name="Genome Announc.">
        <title>Draft genome sequence of an Actinobacterium, Brachybacterium muris strain UCD-AY4.</title>
        <authorList>
            <person name="Lo J.R."/>
            <person name="Lang J.M."/>
            <person name="Darling A.E."/>
            <person name="Eisen J.A."/>
            <person name="Coil D.A."/>
        </authorList>
    </citation>
    <scope>NUCLEOTIDE SEQUENCE [LARGE SCALE GENOMIC DNA]</scope>
    <source>
        <strain evidence="3 4">UCD-AY4</strain>
    </source>
</reference>
<dbReference type="InterPro" id="IPR010273">
    <property type="entry name" value="DUF881"/>
</dbReference>
<dbReference type="GO" id="GO:0005886">
    <property type="term" value="C:plasma membrane"/>
    <property type="evidence" value="ECO:0007669"/>
    <property type="project" value="TreeGrafter"/>
</dbReference>
<evidence type="ECO:0000256" key="1">
    <source>
        <dbReference type="ARBA" id="ARBA00009108"/>
    </source>
</evidence>
<dbReference type="HOGENOM" id="CLU_040273_1_0_11"/>
<proteinExistence type="inferred from homology"/>
<organism evidence="3 4">
    <name type="scientific">Brachybacterium muris UCD-AY4</name>
    <dbReference type="NCBI Taxonomy" id="1249481"/>
    <lineage>
        <taxon>Bacteria</taxon>
        <taxon>Bacillati</taxon>
        <taxon>Actinomycetota</taxon>
        <taxon>Actinomycetes</taxon>
        <taxon>Micrococcales</taxon>
        <taxon>Dermabacteraceae</taxon>
        <taxon>Brachybacterium</taxon>
    </lineage>
</organism>